<dbReference type="InterPro" id="IPR003439">
    <property type="entry name" value="ABC_transporter-like_ATP-bd"/>
</dbReference>
<keyword evidence="2" id="KW-0813">Transport</keyword>
<name>A0A1X4Y001_9BACT</name>
<dbReference type="EMBL" id="MDSU01000001">
    <property type="protein sequence ID" value="OSS43108.1"/>
    <property type="molecule type" value="Genomic_DNA"/>
</dbReference>
<dbReference type="GO" id="GO:0005524">
    <property type="term" value="F:ATP binding"/>
    <property type="evidence" value="ECO:0007669"/>
    <property type="project" value="UniProtKB-KW"/>
</dbReference>
<dbReference type="InterPro" id="IPR050153">
    <property type="entry name" value="Metal_Ion_Import_ABC"/>
</dbReference>
<dbReference type="PROSITE" id="PS50893">
    <property type="entry name" value="ABC_TRANSPORTER_2"/>
    <property type="match status" value="1"/>
</dbReference>
<dbReference type="SUPFAM" id="SSF52540">
    <property type="entry name" value="P-loop containing nucleoside triphosphate hydrolases"/>
    <property type="match status" value="1"/>
</dbReference>
<dbReference type="Proteomes" id="UP000194141">
    <property type="component" value="Unassembled WGS sequence"/>
</dbReference>
<sequence>MIEFRNVSLIFDKKIVLNGIDTTIKKGEFVSIIGPNGAGKTSLIKILLGLIKPTKGIVLIEGLTPKEYISKHKVSYLPQQTSINWSMPLRVIDIMLIEENLRAFTVFKKPKKHLIQKARQVLDLFGILDIENKYLKELSGGQKQRVELGRCLLKDPEILVLDEPNTALDTVFNEKMYNILVEEKLKNNITIILVSHDIGAVSRFVDRIMCLNIKLHCSEKPENIDYVKLASALYGSTTNIVIHKNGCRSCQFYKTQ</sequence>
<organism evidence="6 7">
    <name type="scientific">Desulfurella amilsii</name>
    <dbReference type="NCBI Taxonomy" id="1562698"/>
    <lineage>
        <taxon>Bacteria</taxon>
        <taxon>Pseudomonadati</taxon>
        <taxon>Campylobacterota</taxon>
        <taxon>Desulfurellia</taxon>
        <taxon>Desulfurellales</taxon>
        <taxon>Desulfurellaceae</taxon>
        <taxon>Desulfurella</taxon>
    </lineage>
</organism>
<dbReference type="SMART" id="SM00382">
    <property type="entry name" value="AAA"/>
    <property type="match status" value="1"/>
</dbReference>
<protein>
    <submittedName>
        <fullName evidence="6">Zinc ABC transporter, ATP-binding protein ZnuC</fullName>
    </submittedName>
</protein>
<keyword evidence="4 6" id="KW-0067">ATP-binding</keyword>
<dbReference type="Gene3D" id="3.40.50.300">
    <property type="entry name" value="P-loop containing nucleotide triphosphate hydrolases"/>
    <property type="match status" value="1"/>
</dbReference>
<dbReference type="InterPro" id="IPR027417">
    <property type="entry name" value="P-loop_NTPase"/>
</dbReference>
<comment type="caution">
    <text evidence="6">The sequence shown here is derived from an EMBL/GenBank/DDBJ whole genome shotgun (WGS) entry which is preliminary data.</text>
</comment>
<dbReference type="RefSeq" id="WP_086033030.1">
    <property type="nucleotide sequence ID" value="NZ_MDSU01000001.1"/>
</dbReference>
<evidence type="ECO:0000256" key="4">
    <source>
        <dbReference type="ARBA" id="ARBA00022840"/>
    </source>
</evidence>
<dbReference type="PANTHER" id="PTHR42734">
    <property type="entry name" value="METAL TRANSPORT SYSTEM ATP-BINDING PROTEIN TM_0124-RELATED"/>
    <property type="match status" value="1"/>
</dbReference>
<dbReference type="InterPro" id="IPR003593">
    <property type="entry name" value="AAA+_ATPase"/>
</dbReference>
<dbReference type="Pfam" id="PF00005">
    <property type="entry name" value="ABC_tran"/>
    <property type="match status" value="1"/>
</dbReference>
<dbReference type="PANTHER" id="PTHR42734:SF17">
    <property type="entry name" value="METAL TRANSPORT SYSTEM ATP-BINDING PROTEIN TM_0124-RELATED"/>
    <property type="match status" value="1"/>
</dbReference>
<evidence type="ECO:0000313" key="6">
    <source>
        <dbReference type="EMBL" id="OSS43108.1"/>
    </source>
</evidence>
<dbReference type="OrthoDB" id="9809450at2"/>
<proteinExistence type="inferred from homology"/>
<dbReference type="InterPro" id="IPR017871">
    <property type="entry name" value="ABC_transporter-like_CS"/>
</dbReference>
<keyword evidence="7" id="KW-1185">Reference proteome</keyword>
<dbReference type="GO" id="GO:0016887">
    <property type="term" value="F:ATP hydrolysis activity"/>
    <property type="evidence" value="ECO:0007669"/>
    <property type="project" value="InterPro"/>
</dbReference>
<gene>
    <name evidence="6" type="ORF">DESAMIL20_216</name>
</gene>
<comment type="similarity">
    <text evidence="1">Belongs to the ABC transporter superfamily.</text>
</comment>
<reference evidence="6 7" key="1">
    <citation type="journal article" date="2017" name="Front. Microbiol.">
        <title>Genome Sequence of Desulfurella amilsii Strain TR1 and Comparative Genomics of Desulfurellaceae Family.</title>
        <authorList>
            <person name="Florentino A.P."/>
            <person name="Stams A.J."/>
            <person name="Sanchez-Andrea I."/>
        </authorList>
    </citation>
    <scope>NUCLEOTIDE SEQUENCE [LARGE SCALE GENOMIC DNA]</scope>
    <source>
        <strain evidence="6 7">TR1</strain>
    </source>
</reference>
<accession>A0A1X4Y001</accession>
<dbReference type="STRING" id="1562698.DESAMIL20_216"/>
<dbReference type="AlphaFoldDB" id="A0A1X4Y001"/>
<evidence type="ECO:0000256" key="2">
    <source>
        <dbReference type="ARBA" id="ARBA00022448"/>
    </source>
</evidence>
<keyword evidence="3" id="KW-0547">Nucleotide-binding</keyword>
<evidence type="ECO:0000256" key="3">
    <source>
        <dbReference type="ARBA" id="ARBA00022741"/>
    </source>
</evidence>
<evidence type="ECO:0000256" key="1">
    <source>
        <dbReference type="ARBA" id="ARBA00005417"/>
    </source>
</evidence>
<evidence type="ECO:0000259" key="5">
    <source>
        <dbReference type="PROSITE" id="PS50893"/>
    </source>
</evidence>
<evidence type="ECO:0000313" key="7">
    <source>
        <dbReference type="Proteomes" id="UP000194141"/>
    </source>
</evidence>
<feature type="domain" description="ABC transporter" evidence="5">
    <location>
        <begin position="2"/>
        <end position="238"/>
    </location>
</feature>
<dbReference type="PROSITE" id="PS00211">
    <property type="entry name" value="ABC_TRANSPORTER_1"/>
    <property type="match status" value="1"/>
</dbReference>